<dbReference type="PROSITE" id="PS51186">
    <property type="entry name" value="GNAT"/>
    <property type="match status" value="1"/>
</dbReference>
<comment type="caution">
    <text evidence="6">The sequence shown here is derived from an EMBL/GenBank/DDBJ whole genome shotgun (WGS) entry which is preliminary data.</text>
</comment>
<protein>
    <submittedName>
        <fullName evidence="6">GNAT family N-acetyltransferase</fullName>
    </submittedName>
</protein>
<feature type="binding site" evidence="4">
    <location>
        <begin position="83"/>
        <end position="85"/>
    </location>
    <ligand>
        <name>acetyl-CoA</name>
        <dbReference type="ChEBI" id="CHEBI:57288"/>
    </ligand>
</feature>
<feature type="binding site" evidence="4">
    <location>
        <begin position="91"/>
        <end position="96"/>
    </location>
    <ligand>
        <name>acetyl-CoA</name>
        <dbReference type="ChEBI" id="CHEBI:57288"/>
    </ligand>
</feature>
<feature type="domain" description="N-acetyltransferase" evidence="5">
    <location>
        <begin position="3"/>
        <end position="150"/>
    </location>
</feature>
<dbReference type="InterPro" id="IPR000182">
    <property type="entry name" value="GNAT_dom"/>
</dbReference>
<dbReference type="InterPro" id="IPR041380">
    <property type="entry name" value="Acetyltransf_17"/>
</dbReference>
<dbReference type="SUPFAM" id="SSF55729">
    <property type="entry name" value="Acyl-CoA N-acyltransferases (Nat)"/>
    <property type="match status" value="1"/>
</dbReference>
<dbReference type="Pfam" id="PF13530">
    <property type="entry name" value="SCP2_2"/>
    <property type="match status" value="1"/>
</dbReference>
<keyword evidence="2 4" id="KW-0808">Transferase</keyword>
<feature type="active site" description="Proton donor" evidence="4">
    <location>
        <position position="124"/>
    </location>
</feature>
<dbReference type="InterPro" id="IPR016181">
    <property type="entry name" value="Acyl_CoA_acyltransferase"/>
</dbReference>
<dbReference type="HAMAP" id="MF_01812">
    <property type="entry name" value="Eis"/>
    <property type="match status" value="1"/>
</dbReference>
<reference evidence="6 7" key="1">
    <citation type="journal article" date="2019" name="Int. J. Syst. Evol. Microbiol.">
        <title>The Global Catalogue of Microorganisms (GCM) 10K type strain sequencing project: providing services to taxonomists for standard genome sequencing and annotation.</title>
        <authorList>
            <consortium name="The Broad Institute Genomics Platform"/>
            <consortium name="The Broad Institute Genome Sequencing Center for Infectious Disease"/>
            <person name="Wu L."/>
            <person name="Ma J."/>
        </authorList>
    </citation>
    <scope>NUCLEOTIDE SEQUENCE [LARGE SCALE GENOMIC DNA]</scope>
    <source>
        <strain evidence="6 7">JCM 10649</strain>
    </source>
</reference>
<dbReference type="InterPro" id="IPR022902">
    <property type="entry name" value="NAcTrfase_Eis"/>
</dbReference>
<gene>
    <name evidence="6" type="ORF">GCM10009544_11340</name>
</gene>
<dbReference type="RefSeq" id="WP_344086545.1">
    <property type="nucleotide sequence ID" value="NZ_BAAAHB010000007.1"/>
</dbReference>
<proteinExistence type="inferred from homology"/>
<accession>A0ABN0ZK36</accession>
<evidence type="ECO:0000313" key="7">
    <source>
        <dbReference type="Proteomes" id="UP001499895"/>
    </source>
</evidence>
<dbReference type="SUPFAM" id="SSF55718">
    <property type="entry name" value="SCP-like"/>
    <property type="match status" value="1"/>
</dbReference>
<comment type="similarity">
    <text evidence="1 4">Belongs to the acetyltransferase Eis family.</text>
</comment>
<dbReference type="CDD" id="cd04301">
    <property type="entry name" value="NAT_SF"/>
    <property type="match status" value="1"/>
</dbReference>
<dbReference type="Pfam" id="PF17668">
    <property type="entry name" value="Acetyltransf_17"/>
    <property type="match status" value="1"/>
</dbReference>
<feature type="active site" description="Proton acceptor; via carboxylate" evidence="4">
    <location>
        <position position="413"/>
    </location>
</feature>
<organism evidence="6 7">
    <name type="scientific">Streptomyces stramineus</name>
    <dbReference type="NCBI Taxonomy" id="173861"/>
    <lineage>
        <taxon>Bacteria</taxon>
        <taxon>Bacillati</taxon>
        <taxon>Actinomycetota</taxon>
        <taxon>Actinomycetes</taxon>
        <taxon>Kitasatosporales</taxon>
        <taxon>Streptomycetaceae</taxon>
        <taxon>Streptomyces</taxon>
    </lineage>
</organism>
<dbReference type="InterPro" id="IPR025559">
    <property type="entry name" value="Eis_dom"/>
</dbReference>
<comment type="caution">
    <text evidence="4">Lacks conserved residue(s) required for the propagation of feature annotation.</text>
</comment>
<dbReference type="Pfam" id="PF13527">
    <property type="entry name" value="Acetyltransf_9"/>
    <property type="match status" value="1"/>
</dbReference>
<dbReference type="Gene3D" id="3.40.630.30">
    <property type="match status" value="2"/>
</dbReference>
<comment type="subunit">
    <text evidence="4">Homohexamer; trimer of dimers.</text>
</comment>
<evidence type="ECO:0000256" key="1">
    <source>
        <dbReference type="ARBA" id="ARBA00009213"/>
    </source>
</evidence>
<evidence type="ECO:0000256" key="3">
    <source>
        <dbReference type="ARBA" id="ARBA00023315"/>
    </source>
</evidence>
<dbReference type="Proteomes" id="UP001499895">
    <property type="component" value="Unassembled WGS sequence"/>
</dbReference>
<evidence type="ECO:0000259" key="5">
    <source>
        <dbReference type="PROSITE" id="PS51186"/>
    </source>
</evidence>
<evidence type="ECO:0000256" key="4">
    <source>
        <dbReference type="HAMAP-Rule" id="MF_01812"/>
    </source>
</evidence>
<name>A0ABN0ZK36_9ACTN</name>
<dbReference type="PANTHER" id="PTHR37817">
    <property type="entry name" value="N-ACETYLTRANSFERASE EIS"/>
    <property type="match status" value="1"/>
</dbReference>
<evidence type="ECO:0000256" key="2">
    <source>
        <dbReference type="ARBA" id="ARBA00022679"/>
    </source>
</evidence>
<keyword evidence="3 4" id="KW-0012">Acyltransferase</keyword>
<dbReference type="Gene3D" id="3.30.1050.10">
    <property type="entry name" value="SCP2 sterol-binding domain"/>
    <property type="match status" value="1"/>
</dbReference>
<dbReference type="EMBL" id="BAAAHB010000007">
    <property type="protein sequence ID" value="GAA0450260.1"/>
    <property type="molecule type" value="Genomic_DNA"/>
</dbReference>
<dbReference type="PANTHER" id="PTHR37817:SF1">
    <property type="entry name" value="N-ACETYLTRANSFERASE EIS"/>
    <property type="match status" value="1"/>
</dbReference>
<dbReference type="InterPro" id="IPR036527">
    <property type="entry name" value="SCP2_sterol-bd_dom_sf"/>
</dbReference>
<evidence type="ECO:0000313" key="6">
    <source>
        <dbReference type="EMBL" id="GAA0450260.1"/>
    </source>
</evidence>
<dbReference type="NCBIfam" id="NF002367">
    <property type="entry name" value="PRK01346.1-4"/>
    <property type="match status" value="1"/>
</dbReference>
<keyword evidence="7" id="KW-1185">Reference proteome</keyword>
<sequence length="413" mass="44627">MSPDIRTVTPSDLPDWVRAMRTAFLQPPAPSKQEIETRAAHFVPDRSQGAFDAGRCVATFRSFAQRLTVPGGAQVDVNAISNVTVAPTHRRRGLLSRMMAADLRAAQERGDVAATLISAEYPIYGRYGFGPATSTTEWEVETARSGLDRRGAGPADGGRVDLADAAEVRRLGPALHEEFRARQPGAIDRNELWWQQYTGEVPRGGRPWAEPFFAVYRSPDGTVEGLLTYTSDETWEAKLPQHTLSVTDLLAVSPTAERALWRYLLSVDLAARIRTGLRAPDDILPLLLPEPRAARIVTHADFLWVRPLDVPRLLAARTYATAGSLVLEVADPAGPAGGRFLLEAGPDGAACAPTTRSADLALGAGELGSVCLGDEAVSRLVALGRVAEERPGAAARADSLLRTPRRPWCPDSF</sequence>
<dbReference type="InterPro" id="IPR051554">
    <property type="entry name" value="Acetyltransferase_Eis"/>
</dbReference>